<dbReference type="Gene3D" id="3.40.50.150">
    <property type="entry name" value="Vaccinia Virus protein VP39"/>
    <property type="match status" value="1"/>
</dbReference>
<organism evidence="3 4">
    <name type="scientific">Acorus calamus</name>
    <name type="common">Sweet flag</name>
    <dbReference type="NCBI Taxonomy" id="4465"/>
    <lineage>
        <taxon>Eukaryota</taxon>
        <taxon>Viridiplantae</taxon>
        <taxon>Streptophyta</taxon>
        <taxon>Embryophyta</taxon>
        <taxon>Tracheophyta</taxon>
        <taxon>Spermatophyta</taxon>
        <taxon>Magnoliopsida</taxon>
        <taxon>Liliopsida</taxon>
        <taxon>Acoraceae</taxon>
        <taxon>Acorus</taxon>
    </lineage>
</organism>
<evidence type="ECO:0000256" key="1">
    <source>
        <dbReference type="SAM" id="MobiDB-lite"/>
    </source>
</evidence>
<reference evidence="3" key="2">
    <citation type="submission" date="2023-06" db="EMBL/GenBank/DDBJ databases">
        <authorList>
            <person name="Ma L."/>
            <person name="Liu K.-W."/>
            <person name="Li Z."/>
            <person name="Hsiao Y.-Y."/>
            <person name="Qi Y."/>
            <person name="Fu T."/>
            <person name="Tang G."/>
            <person name="Zhang D."/>
            <person name="Sun W.-H."/>
            <person name="Liu D.-K."/>
            <person name="Li Y."/>
            <person name="Chen G.-Z."/>
            <person name="Liu X.-D."/>
            <person name="Liao X.-Y."/>
            <person name="Jiang Y.-T."/>
            <person name="Yu X."/>
            <person name="Hao Y."/>
            <person name="Huang J."/>
            <person name="Zhao X.-W."/>
            <person name="Ke S."/>
            <person name="Chen Y.-Y."/>
            <person name="Wu W.-L."/>
            <person name="Hsu J.-L."/>
            <person name="Lin Y.-F."/>
            <person name="Huang M.-D."/>
            <person name="Li C.-Y."/>
            <person name="Huang L."/>
            <person name="Wang Z.-W."/>
            <person name="Zhao X."/>
            <person name="Zhong W.-Y."/>
            <person name="Peng D.-H."/>
            <person name="Ahmad S."/>
            <person name="Lan S."/>
            <person name="Zhang J.-S."/>
            <person name="Tsai W.-C."/>
            <person name="Van De Peer Y."/>
            <person name="Liu Z.-J."/>
        </authorList>
    </citation>
    <scope>NUCLEOTIDE SEQUENCE</scope>
    <source>
        <strain evidence="3">CP</strain>
        <tissue evidence="3">Leaves</tissue>
    </source>
</reference>
<keyword evidence="4" id="KW-1185">Reference proteome</keyword>
<proteinExistence type="predicted"/>
<dbReference type="PANTHER" id="PTHR14741:SF32">
    <property type="entry name" value="TRIMETHYLGUANOSINE SYNTHASE"/>
    <property type="match status" value="1"/>
</dbReference>
<dbReference type="GO" id="GO:0071164">
    <property type="term" value="F:RNA cap trimethylguanosine synthase activity"/>
    <property type="evidence" value="ECO:0007669"/>
    <property type="project" value="TreeGrafter"/>
</dbReference>
<name>A0AAV9E516_ACOCL</name>
<protein>
    <recommendedName>
        <fullName evidence="2">WW domain-containing protein</fullName>
    </recommendedName>
</protein>
<dbReference type="SUPFAM" id="SSF53335">
    <property type="entry name" value="S-adenosyl-L-methionine-dependent methyltransferases"/>
    <property type="match status" value="1"/>
</dbReference>
<evidence type="ECO:0000259" key="2">
    <source>
        <dbReference type="PROSITE" id="PS50020"/>
    </source>
</evidence>
<feature type="domain" description="WW" evidence="2">
    <location>
        <begin position="282"/>
        <end position="316"/>
    </location>
</feature>
<evidence type="ECO:0000313" key="3">
    <source>
        <dbReference type="EMBL" id="KAK1308221.1"/>
    </source>
</evidence>
<dbReference type="EMBL" id="JAUJYO010000009">
    <property type="protein sequence ID" value="KAK1308221.1"/>
    <property type="molecule type" value="Genomic_DNA"/>
</dbReference>
<dbReference type="GO" id="GO:0005634">
    <property type="term" value="C:nucleus"/>
    <property type="evidence" value="ECO:0007669"/>
    <property type="project" value="TreeGrafter"/>
</dbReference>
<sequence length="633" mass="70026">MGTTTEAPAIEALDPLFKITEVHLWDDDLVQISDVSINGDKSVKEPNDFHSSMKARSNIDLATNVHVSREEEELARQMDALGLPISFNSSKVKRNTATNSKKKGSRTKSVFTNKHTDNGAYKVSYLNEGQDGDLSMVPSENANESTFCKMASSLTEILHHNAEGEHHRDQMFSDGHLHCCTGEYKNGSSDVLPSGSNAESFSRNSSLDVCDELDQEHVANELCVGRDANGSCICNCKKEREAVLVDIQTEQPCPSTPVEYSHPSALTDHDVSQAGCSSSDCQPDLLNWRVVWDAFYMRNYFYNLQTLESTWDPPLGLEYLAYAGHTSEDYVSDGFSKSIQDICNGIDLRDLSPEKDFLEFEQIIDSSALASIAGNGSPAHLGDEVIDSFKTEQISHEDTQPDSLNSSDIKNHVDRLHNGLSGEVTWSGDLQSSSRSSELDEMEVCEDLNKSELNNLRQGTCSLYDASASLHISITSGLSEKNGVISEVYTGSETLHTVPETVKLDDAQDFLTFKTKRKARACSRRKISLTDQEEVALWDLEGVTTGTIKYWCQRYSLFSRFDDGVKMDEEGWFSVTPESIARHHASRCGSGTVIDCFSGVGGNAIQFAKKCQLILGPKNIPQLEWSRAALEYM</sequence>
<feature type="region of interest" description="Disordered" evidence="1">
    <location>
        <begin position="94"/>
        <end position="113"/>
    </location>
</feature>
<gene>
    <name evidence="3" type="ORF">QJS10_CPA09g00190</name>
</gene>
<dbReference type="PANTHER" id="PTHR14741">
    <property type="entry name" value="S-ADENOSYLMETHIONINE-DEPENDENT METHYLTRANSFERASE RELATED"/>
    <property type="match status" value="1"/>
</dbReference>
<dbReference type="PROSITE" id="PS01159">
    <property type="entry name" value="WW_DOMAIN_1"/>
    <property type="match status" value="1"/>
</dbReference>
<dbReference type="Proteomes" id="UP001180020">
    <property type="component" value="Unassembled WGS sequence"/>
</dbReference>
<reference evidence="3" key="1">
    <citation type="journal article" date="2023" name="Nat. Commun.">
        <title>Diploid and tetraploid genomes of Acorus and the evolution of monocots.</title>
        <authorList>
            <person name="Ma L."/>
            <person name="Liu K.W."/>
            <person name="Li Z."/>
            <person name="Hsiao Y.Y."/>
            <person name="Qi Y."/>
            <person name="Fu T."/>
            <person name="Tang G.D."/>
            <person name="Zhang D."/>
            <person name="Sun W.H."/>
            <person name="Liu D.K."/>
            <person name="Li Y."/>
            <person name="Chen G.Z."/>
            <person name="Liu X.D."/>
            <person name="Liao X.Y."/>
            <person name="Jiang Y.T."/>
            <person name="Yu X."/>
            <person name="Hao Y."/>
            <person name="Huang J."/>
            <person name="Zhao X.W."/>
            <person name="Ke S."/>
            <person name="Chen Y.Y."/>
            <person name="Wu W.L."/>
            <person name="Hsu J.L."/>
            <person name="Lin Y.F."/>
            <person name="Huang M.D."/>
            <person name="Li C.Y."/>
            <person name="Huang L."/>
            <person name="Wang Z.W."/>
            <person name="Zhao X."/>
            <person name="Zhong W.Y."/>
            <person name="Peng D.H."/>
            <person name="Ahmad S."/>
            <person name="Lan S."/>
            <person name="Zhang J.S."/>
            <person name="Tsai W.C."/>
            <person name="Van de Peer Y."/>
            <person name="Liu Z.J."/>
        </authorList>
    </citation>
    <scope>NUCLEOTIDE SEQUENCE</scope>
    <source>
        <strain evidence="3">CP</strain>
    </source>
</reference>
<evidence type="ECO:0000313" key="4">
    <source>
        <dbReference type="Proteomes" id="UP001180020"/>
    </source>
</evidence>
<comment type="caution">
    <text evidence="3">The sequence shown here is derived from an EMBL/GenBank/DDBJ whole genome shotgun (WGS) entry which is preliminary data.</text>
</comment>
<dbReference type="CDD" id="cd00201">
    <property type="entry name" value="WW"/>
    <property type="match status" value="1"/>
</dbReference>
<dbReference type="InterPro" id="IPR001202">
    <property type="entry name" value="WW_dom"/>
</dbReference>
<feature type="region of interest" description="Disordered" evidence="1">
    <location>
        <begin position="424"/>
        <end position="443"/>
    </location>
</feature>
<dbReference type="InterPro" id="IPR029063">
    <property type="entry name" value="SAM-dependent_MTases_sf"/>
</dbReference>
<accession>A0AAV9E516</accession>
<dbReference type="AlphaFoldDB" id="A0AAV9E516"/>
<dbReference type="PROSITE" id="PS50020">
    <property type="entry name" value="WW_DOMAIN_2"/>
    <property type="match status" value="1"/>
</dbReference>